<dbReference type="Gene3D" id="3.90.550.10">
    <property type="entry name" value="Spore Coat Polysaccharide Biosynthesis Protein SpsA, Chain A"/>
    <property type="match status" value="1"/>
</dbReference>
<reference evidence="4 5" key="1">
    <citation type="submission" date="2016-08" db="EMBL/GenBank/DDBJ databases">
        <title>Draft genome sequence of Candidatus Piscirickettsia litoralis, from seawater.</title>
        <authorList>
            <person name="Wan X."/>
            <person name="Lee A.J."/>
            <person name="Hou S."/>
            <person name="Donachie S.P."/>
        </authorList>
    </citation>
    <scope>NUCLEOTIDE SEQUENCE [LARGE SCALE GENOMIC DNA]</scope>
    <source>
        <strain evidence="4 5">Y2</strain>
    </source>
</reference>
<evidence type="ECO:0000313" key="5">
    <source>
        <dbReference type="Proteomes" id="UP000094329"/>
    </source>
</evidence>
<keyword evidence="5" id="KW-1185">Reference proteome</keyword>
<feature type="domain" description="Galactosyltransferase C-terminal" evidence="3">
    <location>
        <begin position="172"/>
        <end position="220"/>
    </location>
</feature>
<dbReference type="RefSeq" id="WP_069313358.1">
    <property type="nucleotide sequence ID" value="NZ_MDTU01000001.1"/>
</dbReference>
<dbReference type="InterPro" id="IPR050834">
    <property type="entry name" value="Glycosyltransf_2"/>
</dbReference>
<accession>A0ABX3A4X5</accession>
<gene>
    <name evidence="4" type="ORF">BGC07_12355</name>
</gene>
<dbReference type="CDD" id="cd06420">
    <property type="entry name" value="GT2_Chondriotin_Pol_N"/>
    <property type="match status" value="1"/>
</dbReference>
<keyword evidence="1" id="KW-0808">Transferase</keyword>
<dbReference type="Proteomes" id="UP000094329">
    <property type="component" value="Unassembled WGS sequence"/>
</dbReference>
<evidence type="ECO:0000313" key="4">
    <source>
        <dbReference type="EMBL" id="ODN43560.1"/>
    </source>
</evidence>
<dbReference type="SUPFAM" id="SSF53448">
    <property type="entry name" value="Nucleotide-diphospho-sugar transferases"/>
    <property type="match status" value="1"/>
</dbReference>
<evidence type="ECO:0000259" key="3">
    <source>
        <dbReference type="Pfam" id="PF02709"/>
    </source>
</evidence>
<dbReference type="PANTHER" id="PTHR43685">
    <property type="entry name" value="GLYCOSYLTRANSFERASE"/>
    <property type="match status" value="1"/>
</dbReference>
<comment type="caution">
    <text evidence="4">The sequence shown here is derived from an EMBL/GenBank/DDBJ whole genome shotgun (WGS) entry which is preliminary data.</text>
</comment>
<proteinExistence type="predicted"/>
<dbReference type="EMBL" id="MDTU01000001">
    <property type="protein sequence ID" value="ODN43560.1"/>
    <property type="molecule type" value="Genomic_DNA"/>
</dbReference>
<protein>
    <recommendedName>
        <fullName evidence="6">Glycosyl transferase family 2</fullName>
    </recommendedName>
</protein>
<name>A0ABX3A4X5_9GAMM</name>
<dbReference type="InterPro" id="IPR001173">
    <property type="entry name" value="Glyco_trans_2-like"/>
</dbReference>
<dbReference type="PANTHER" id="PTHR43685:SF2">
    <property type="entry name" value="GLYCOSYLTRANSFERASE 2-LIKE DOMAIN-CONTAINING PROTEIN"/>
    <property type="match status" value="1"/>
</dbReference>
<sequence length="270" mass="31054">MDISIVLATYNWPQALERVVKSFLSQQTQASFEVVIADDGSKDDTKHLIDQVKSTSHIPIQHIWQEDQGFQLAKIRNKAVVAAKGEYIIFVDGDCIVPSYFIQRHYELAKTGFFVGGNRILLSENFTQVVLEQKINLADKSLLYWFVKRLSGHCNRLLPLVKRALGSWRESRQKWQGVRGCNIAAWKMDIIAVNGFDESFTGWGYEDSDFIIRLLRAGIKRLDGRYYAPLFHLWHQENSRGQEQENLSRLQQVIDGTHTQAHVGINQYLT</sequence>
<dbReference type="InterPro" id="IPR027791">
    <property type="entry name" value="Galactosyl_T_C"/>
</dbReference>
<dbReference type="Pfam" id="PF02709">
    <property type="entry name" value="Glyco_transf_7C"/>
    <property type="match status" value="1"/>
</dbReference>
<dbReference type="Pfam" id="PF00535">
    <property type="entry name" value="Glycos_transf_2"/>
    <property type="match status" value="1"/>
</dbReference>
<evidence type="ECO:0000256" key="1">
    <source>
        <dbReference type="ARBA" id="ARBA00022679"/>
    </source>
</evidence>
<feature type="domain" description="Glycosyltransferase 2-like" evidence="2">
    <location>
        <begin position="4"/>
        <end position="134"/>
    </location>
</feature>
<evidence type="ECO:0000259" key="2">
    <source>
        <dbReference type="Pfam" id="PF00535"/>
    </source>
</evidence>
<organism evidence="4 5">
    <name type="scientific">Piscirickettsia litoralis</name>
    <dbReference type="NCBI Taxonomy" id="1891921"/>
    <lineage>
        <taxon>Bacteria</taxon>
        <taxon>Pseudomonadati</taxon>
        <taxon>Pseudomonadota</taxon>
        <taxon>Gammaproteobacteria</taxon>
        <taxon>Thiotrichales</taxon>
        <taxon>Piscirickettsiaceae</taxon>
        <taxon>Piscirickettsia</taxon>
    </lineage>
</organism>
<evidence type="ECO:0008006" key="6">
    <source>
        <dbReference type="Google" id="ProtNLM"/>
    </source>
</evidence>
<dbReference type="InterPro" id="IPR029044">
    <property type="entry name" value="Nucleotide-diphossugar_trans"/>
</dbReference>